<proteinExistence type="predicted"/>
<dbReference type="OrthoDB" id="1409865at2"/>
<dbReference type="STRING" id="1678841.TBC1_111995"/>
<dbReference type="InterPro" id="IPR001322">
    <property type="entry name" value="Lamin_tail_dom"/>
</dbReference>
<dbReference type="RefSeq" id="WP_082189557.1">
    <property type="nucleotide sequence ID" value="NZ_DF968182.1"/>
</dbReference>
<dbReference type="Gene3D" id="2.60.40.1260">
    <property type="entry name" value="Lamin Tail domain"/>
    <property type="match status" value="2"/>
</dbReference>
<sequence length="690" mass="72909">MKTRNILLLLIIIGLNFTSCVKDEVFEGPPVLSELSITPQAPGESDIVTVSVKATDMNSIKSVKLHYAVDGVSATGISMSAGSTSNVYTAQIPAQGAGKTVTYYVEAENESGKKAYTPEGAPATPAAYTVGAPSIVLNEVYSRGTVEAPDWVEIYNNSDSPADISGYKVYDPGGQSGSKPKKEIPAGTILPGKGFYVIVVDDGTESGFGLSSGGDEVWLENASGNIIDNVAHPAFEPSQSYGRIPDGTGTWQILDNITRGTANDDSPPVPVILINEVYSRGTTENPDWIEIYNATTASMDISGYKVYDNGGQAGTKPKKEIPAGTTIPSKGFYVIIVDDEDASGFGLSSGGEQVWLENTSGTVIDDVTFPALEETQSYGRYPDGDANWQVLFVATPGSANDNSPAPSAVVLMNEIYSRGTTEDPDWIEIYNTSTSVAADISGYKIYDSGGQAGTKPKKEIPAGTVIQPGGFFVIVVDDEDASGFGLSSGGEQVWFEDAAGTIIDDITFPALAETESYGRFPDGTSNLQILSVITKGAANDNSTPPPATIILMNEIYSRGTTEDPDWIEIYNGSAFDVDLSGYKIYDGGGQAGTKPKKEFPAGTVIPAGIFCVIVTDTEDESGFGLSSGGEQVWLENAEGTVIDDITFPAFEETQSFGRKPDGSSNLVTFTEITRGSSNNNAGTLPKARRK</sequence>
<feature type="domain" description="LTD" evidence="1">
    <location>
        <begin position="543"/>
        <end position="649"/>
    </location>
</feature>
<dbReference type="InterPro" id="IPR036415">
    <property type="entry name" value="Lamin_tail_dom_sf"/>
</dbReference>
<evidence type="ECO:0000313" key="2">
    <source>
        <dbReference type="EMBL" id="GAP43837.1"/>
    </source>
</evidence>
<reference evidence="2" key="1">
    <citation type="journal article" date="2015" name="Genome Announc.">
        <title>Draft Genome Sequence of Bacteroidales Strain TBC1, a Novel Isolate from a Methanogenic Wastewater Treatment System.</title>
        <authorList>
            <person name="Tourlousse D.M."/>
            <person name="Matsuura N."/>
            <person name="Sun L."/>
            <person name="Toyonaga M."/>
            <person name="Kuroda K."/>
            <person name="Ohashi A."/>
            <person name="Cruz R."/>
            <person name="Yamaguchi T."/>
            <person name="Sekiguchi Y."/>
        </authorList>
    </citation>
    <scope>NUCLEOTIDE SEQUENCE [LARGE SCALE GENOMIC DNA]</scope>
    <source>
        <strain evidence="2">TBC1</strain>
    </source>
</reference>
<keyword evidence="3" id="KW-1185">Reference proteome</keyword>
<dbReference type="PROSITE" id="PS51841">
    <property type="entry name" value="LTD"/>
    <property type="match status" value="4"/>
</dbReference>
<dbReference type="Gene3D" id="2.60.40.10">
    <property type="entry name" value="Immunoglobulins"/>
    <property type="match status" value="1"/>
</dbReference>
<organism evidence="2">
    <name type="scientific">Lentimicrobium saccharophilum</name>
    <dbReference type="NCBI Taxonomy" id="1678841"/>
    <lineage>
        <taxon>Bacteria</taxon>
        <taxon>Pseudomonadati</taxon>
        <taxon>Bacteroidota</taxon>
        <taxon>Bacteroidia</taxon>
        <taxon>Bacteroidales</taxon>
        <taxon>Lentimicrobiaceae</taxon>
        <taxon>Lentimicrobium</taxon>
    </lineage>
</organism>
<accession>A0A0S7BTQ4</accession>
<dbReference type="AlphaFoldDB" id="A0A0S7BTQ4"/>
<dbReference type="InterPro" id="IPR013783">
    <property type="entry name" value="Ig-like_fold"/>
</dbReference>
<feature type="domain" description="LTD" evidence="1">
    <location>
        <begin position="258"/>
        <end position="371"/>
    </location>
</feature>
<dbReference type="SUPFAM" id="SSF74853">
    <property type="entry name" value="Lamin A/C globular tail domain"/>
    <property type="match status" value="4"/>
</dbReference>
<evidence type="ECO:0000259" key="1">
    <source>
        <dbReference type="PROSITE" id="PS51841"/>
    </source>
</evidence>
<evidence type="ECO:0000313" key="3">
    <source>
        <dbReference type="Proteomes" id="UP000053091"/>
    </source>
</evidence>
<feature type="domain" description="LTD" evidence="1">
    <location>
        <begin position="396"/>
        <end position="537"/>
    </location>
</feature>
<feature type="domain" description="LTD" evidence="1">
    <location>
        <begin position="121"/>
        <end position="234"/>
    </location>
</feature>
<dbReference type="EMBL" id="DF968182">
    <property type="protein sequence ID" value="GAP43837.1"/>
    <property type="molecule type" value="Genomic_DNA"/>
</dbReference>
<dbReference type="Proteomes" id="UP000053091">
    <property type="component" value="Unassembled WGS sequence"/>
</dbReference>
<protein>
    <submittedName>
        <fullName evidence="2">Protein containing lamin tail domain</fullName>
    </submittedName>
</protein>
<dbReference type="Pfam" id="PF00932">
    <property type="entry name" value="LTD"/>
    <property type="match status" value="4"/>
</dbReference>
<gene>
    <name evidence="2" type="ORF">TBC1_111995</name>
</gene>
<name>A0A0S7BTQ4_9BACT</name>